<feature type="transmembrane region" description="Helical" evidence="8">
    <location>
        <begin position="258"/>
        <end position="278"/>
    </location>
</feature>
<dbReference type="CDD" id="cd17324">
    <property type="entry name" value="MFS_NepI_like"/>
    <property type="match status" value="1"/>
</dbReference>
<dbReference type="Gene3D" id="1.20.1250.20">
    <property type="entry name" value="MFS general substrate transporter like domains"/>
    <property type="match status" value="1"/>
</dbReference>
<keyword evidence="4" id="KW-1003">Cell membrane</keyword>
<dbReference type="PANTHER" id="PTHR43271:SF2">
    <property type="entry name" value="BLL2771 PROTEIN"/>
    <property type="match status" value="1"/>
</dbReference>
<organism evidence="10 11">
    <name type="scientific">Ottowia pentelensis</name>
    <dbReference type="NCBI Taxonomy" id="511108"/>
    <lineage>
        <taxon>Bacteria</taxon>
        <taxon>Pseudomonadati</taxon>
        <taxon>Pseudomonadota</taxon>
        <taxon>Betaproteobacteria</taxon>
        <taxon>Burkholderiales</taxon>
        <taxon>Comamonadaceae</taxon>
        <taxon>Ottowia</taxon>
    </lineage>
</organism>
<keyword evidence="7 8" id="KW-0472">Membrane</keyword>
<evidence type="ECO:0000259" key="9">
    <source>
        <dbReference type="PROSITE" id="PS50850"/>
    </source>
</evidence>
<proteinExistence type="inferred from homology"/>
<dbReference type="InterPro" id="IPR020846">
    <property type="entry name" value="MFS_dom"/>
</dbReference>
<feature type="transmembrane region" description="Helical" evidence="8">
    <location>
        <begin position="57"/>
        <end position="74"/>
    </location>
</feature>
<comment type="similarity">
    <text evidence="2">Belongs to the major facilitator superfamily.</text>
</comment>
<dbReference type="PANTHER" id="PTHR43271">
    <property type="entry name" value="BLL2771 PROTEIN"/>
    <property type="match status" value="1"/>
</dbReference>
<feature type="transmembrane region" description="Helical" evidence="8">
    <location>
        <begin position="373"/>
        <end position="392"/>
    </location>
</feature>
<feature type="transmembrane region" description="Helical" evidence="8">
    <location>
        <begin position="225"/>
        <end position="246"/>
    </location>
</feature>
<evidence type="ECO:0000313" key="10">
    <source>
        <dbReference type="EMBL" id="MFC0591093.1"/>
    </source>
</evidence>
<dbReference type="PROSITE" id="PS50850">
    <property type="entry name" value="MFS"/>
    <property type="match status" value="1"/>
</dbReference>
<keyword evidence="6 8" id="KW-1133">Transmembrane helix</keyword>
<dbReference type="InterPro" id="IPR005829">
    <property type="entry name" value="Sugar_transporter_CS"/>
</dbReference>
<feature type="transmembrane region" description="Helical" evidence="8">
    <location>
        <begin position="290"/>
        <end position="310"/>
    </location>
</feature>
<evidence type="ECO:0000256" key="2">
    <source>
        <dbReference type="ARBA" id="ARBA00008335"/>
    </source>
</evidence>
<comment type="caution">
    <text evidence="10">The sequence shown here is derived from an EMBL/GenBank/DDBJ whole genome shotgun (WGS) entry which is preliminary data.</text>
</comment>
<gene>
    <name evidence="10" type="ORF">ACFFGG_00845</name>
</gene>
<dbReference type="Proteomes" id="UP001589834">
    <property type="component" value="Unassembled WGS sequence"/>
</dbReference>
<dbReference type="EMBL" id="JBHLTN010000002">
    <property type="protein sequence ID" value="MFC0591093.1"/>
    <property type="molecule type" value="Genomic_DNA"/>
</dbReference>
<keyword evidence="11" id="KW-1185">Reference proteome</keyword>
<keyword evidence="5 8" id="KW-0812">Transmembrane</keyword>
<evidence type="ECO:0000256" key="4">
    <source>
        <dbReference type="ARBA" id="ARBA00022475"/>
    </source>
</evidence>
<feature type="transmembrane region" description="Helical" evidence="8">
    <location>
        <begin position="145"/>
        <end position="164"/>
    </location>
</feature>
<dbReference type="SUPFAM" id="SSF103473">
    <property type="entry name" value="MFS general substrate transporter"/>
    <property type="match status" value="1"/>
</dbReference>
<evidence type="ECO:0000256" key="8">
    <source>
        <dbReference type="SAM" id="Phobius"/>
    </source>
</evidence>
<accession>A0ABV6PMN0</accession>
<name>A0ABV6PMN0_9BURK</name>
<feature type="transmembrane region" description="Helical" evidence="8">
    <location>
        <begin position="348"/>
        <end position="367"/>
    </location>
</feature>
<dbReference type="InterPro" id="IPR011701">
    <property type="entry name" value="MFS"/>
</dbReference>
<protein>
    <submittedName>
        <fullName evidence="10">MFS transporter</fullName>
    </submittedName>
</protein>
<evidence type="ECO:0000256" key="1">
    <source>
        <dbReference type="ARBA" id="ARBA00004651"/>
    </source>
</evidence>
<evidence type="ECO:0000313" key="11">
    <source>
        <dbReference type="Proteomes" id="UP001589834"/>
    </source>
</evidence>
<comment type="subcellular location">
    <subcellularLocation>
        <location evidence="1">Cell membrane</location>
        <topology evidence="1">Multi-pass membrane protein</topology>
    </subcellularLocation>
</comment>
<feature type="domain" description="Major facilitator superfamily (MFS) profile" evidence="9">
    <location>
        <begin position="21"/>
        <end position="399"/>
    </location>
</feature>
<feature type="transmembrane region" description="Helical" evidence="8">
    <location>
        <begin position="20"/>
        <end position="37"/>
    </location>
</feature>
<evidence type="ECO:0000256" key="6">
    <source>
        <dbReference type="ARBA" id="ARBA00022989"/>
    </source>
</evidence>
<dbReference type="RefSeq" id="WP_377478723.1">
    <property type="nucleotide sequence ID" value="NZ_JBHLTN010000002.1"/>
</dbReference>
<feature type="transmembrane region" description="Helical" evidence="8">
    <location>
        <begin position="113"/>
        <end position="133"/>
    </location>
</feature>
<evidence type="ECO:0000256" key="3">
    <source>
        <dbReference type="ARBA" id="ARBA00022448"/>
    </source>
</evidence>
<feature type="transmembrane region" description="Helical" evidence="8">
    <location>
        <begin position="176"/>
        <end position="195"/>
    </location>
</feature>
<dbReference type="Pfam" id="PF07690">
    <property type="entry name" value="MFS_1"/>
    <property type="match status" value="1"/>
</dbReference>
<evidence type="ECO:0000256" key="5">
    <source>
        <dbReference type="ARBA" id="ARBA00022692"/>
    </source>
</evidence>
<dbReference type="InterPro" id="IPR036259">
    <property type="entry name" value="MFS_trans_sf"/>
</dbReference>
<reference evidence="10 11" key="1">
    <citation type="submission" date="2024-09" db="EMBL/GenBank/DDBJ databases">
        <authorList>
            <person name="Sun Q."/>
            <person name="Mori K."/>
        </authorList>
    </citation>
    <scope>NUCLEOTIDE SEQUENCE [LARGE SCALE GENOMIC DNA]</scope>
    <source>
        <strain evidence="10 11">NCAIM B.02336</strain>
    </source>
</reference>
<evidence type="ECO:0000256" key="7">
    <source>
        <dbReference type="ARBA" id="ARBA00023136"/>
    </source>
</evidence>
<feature type="transmembrane region" description="Helical" evidence="8">
    <location>
        <begin position="86"/>
        <end position="107"/>
    </location>
</feature>
<sequence length="403" mass="42057">MSAPPAPTSSADFNDRPGPLLLVTIALVGVFAFLQVYSVQSILPELQRDLNATVVEIGRAVGATVLGVALLSPLMGMVSDALGRKALVVASVFALALPTAAMVGVQTVHGLTVWRFVQGLAVPGVTVVAIAYIGEEFRAAAMVRVMTLYITGSVLGGFLGRFLLGHLTDYMSWRAAFGVMALLNVAGGVLVWRVLPPSRHFVADRRVASTLATLMALLRHPALQAAGALGFTALFAQVGMFTFVNFHLAAAPYHFSPAALANVFGVYLIGVVVTPLAGRWIPRLGARRTILLSVGLAGLGVLVTLLPSVAGIVTGLALASCGTFITQSATLSYIAYRIDHGRSLASGLYYTAYYAGGFCGAWVGGVAYAHGGWAGTVALLVATQALGWWVAWRFMAAPAAARA</sequence>
<feature type="transmembrane region" description="Helical" evidence="8">
    <location>
        <begin position="316"/>
        <end position="336"/>
    </location>
</feature>
<keyword evidence="3" id="KW-0813">Transport</keyword>
<dbReference type="PROSITE" id="PS00216">
    <property type="entry name" value="SUGAR_TRANSPORT_1"/>
    <property type="match status" value="1"/>
</dbReference>